<dbReference type="InterPro" id="IPR000819">
    <property type="entry name" value="Peptidase_M17_C"/>
</dbReference>
<dbReference type="SUPFAM" id="SSF53187">
    <property type="entry name" value="Zn-dependent exopeptidases"/>
    <property type="match status" value="1"/>
</dbReference>
<dbReference type="GO" id="GO:0030145">
    <property type="term" value="F:manganese ion binding"/>
    <property type="evidence" value="ECO:0007669"/>
    <property type="project" value="UniProtKB-UniRule"/>
</dbReference>
<evidence type="ECO:0000256" key="1">
    <source>
        <dbReference type="ARBA" id="ARBA00000135"/>
    </source>
</evidence>
<dbReference type="PRINTS" id="PR00481">
    <property type="entry name" value="LAMNOPPTDASE"/>
</dbReference>
<dbReference type="SUPFAM" id="SSF52949">
    <property type="entry name" value="Macro domain-like"/>
    <property type="match status" value="1"/>
</dbReference>
<comment type="catalytic activity">
    <reaction evidence="1 8">
        <text>Release of an N-terminal amino acid, Xaa-|-Yaa-, in which Xaa is preferably Leu, but may be other amino acids including Pro although not Arg or Lys, and Yaa may be Pro. Amino acid amides and methyl esters are also readily hydrolyzed, but rates on arylamides are exceedingly low.</text>
        <dbReference type="EC" id="3.4.11.1"/>
    </reaction>
</comment>
<dbReference type="PANTHER" id="PTHR11963">
    <property type="entry name" value="LEUCINE AMINOPEPTIDASE-RELATED"/>
    <property type="match status" value="1"/>
</dbReference>
<comment type="caution">
    <text evidence="11">The sequence shown here is derived from an EMBL/GenBank/DDBJ whole genome shotgun (WGS) entry which is preliminary data.</text>
</comment>
<keyword evidence="8" id="KW-0479">Metal-binding</keyword>
<keyword evidence="12" id="KW-1185">Reference proteome</keyword>
<evidence type="ECO:0000313" key="11">
    <source>
        <dbReference type="EMBL" id="GHF28975.1"/>
    </source>
</evidence>
<comment type="catalytic activity">
    <reaction evidence="2 8">
        <text>Release of an N-terminal amino acid, preferentially leucine, but not glutamic or aspartic acids.</text>
        <dbReference type="EC" id="3.4.11.10"/>
    </reaction>
</comment>
<evidence type="ECO:0000256" key="5">
    <source>
        <dbReference type="ARBA" id="ARBA00022670"/>
    </source>
</evidence>
<dbReference type="InterPro" id="IPR011356">
    <property type="entry name" value="Leucine_aapep/pepB"/>
</dbReference>
<dbReference type="EMBL" id="BNCI01000002">
    <property type="protein sequence ID" value="GHF28975.1"/>
    <property type="molecule type" value="Genomic_DNA"/>
</dbReference>
<reference evidence="11" key="1">
    <citation type="journal article" date="2014" name="Int. J. Syst. Evol. Microbiol.">
        <title>Complete genome sequence of Corynebacterium casei LMG S-19264T (=DSM 44701T), isolated from a smear-ripened cheese.</title>
        <authorList>
            <consortium name="US DOE Joint Genome Institute (JGI-PGF)"/>
            <person name="Walter F."/>
            <person name="Albersmeier A."/>
            <person name="Kalinowski J."/>
            <person name="Ruckert C."/>
        </authorList>
    </citation>
    <scope>NUCLEOTIDE SEQUENCE</scope>
    <source>
        <strain evidence="11">KCTC 42590</strain>
    </source>
</reference>
<dbReference type="EC" id="3.4.11.10" evidence="8"/>
<evidence type="ECO:0000256" key="3">
    <source>
        <dbReference type="ARBA" id="ARBA00009528"/>
    </source>
</evidence>
<dbReference type="CDD" id="cd00433">
    <property type="entry name" value="Peptidase_M17"/>
    <property type="match status" value="1"/>
</dbReference>
<evidence type="ECO:0000256" key="2">
    <source>
        <dbReference type="ARBA" id="ARBA00000967"/>
    </source>
</evidence>
<organism evidence="11 12">
    <name type="scientific">Kordiimonas sediminis</name>
    <dbReference type="NCBI Taxonomy" id="1735581"/>
    <lineage>
        <taxon>Bacteria</taxon>
        <taxon>Pseudomonadati</taxon>
        <taxon>Pseudomonadota</taxon>
        <taxon>Alphaproteobacteria</taxon>
        <taxon>Kordiimonadales</taxon>
        <taxon>Kordiimonadaceae</taxon>
        <taxon>Kordiimonas</taxon>
    </lineage>
</organism>
<comment type="function">
    <text evidence="8">Presumably involved in the processing and regular turnover of intracellular proteins. Catalyzes the removal of unsubstituted N-terminal amino acids from various peptides.</text>
</comment>
<feature type="binding site" evidence="8">
    <location>
        <position position="364"/>
    </location>
    <ligand>
        <name>Mn(2+)</name>
        <dbReference type="ChEBI" id="CHEBI:29035"/>
        <label>1</label>
    </ligand>
</feature>
<dbReference type="EC" id="3.4.11.1" evidence="8"/>
<name>A0A919AWG0_9PROT</name>
<feature type="binding site" evidence="8">
    <location>
        <position position="303"/>
    </location>
    <ligand>
        <name>Mn(2+)</name>
        <dbReference type="ChEBI" id="CHEBI:29035"/>
        <label>2</label>
    </ligand>
</feature>
<feature type="binding site" evidence="8">
    <location>
        <position position="362"/>
    </location>
    <ligand>
        <name>Mn(2+)</name>
        <dbReference type="ChEBI" id="CHEBI:29035"/>
        <label>1</label>
    </ligand>
</feature>
<feature type="binding site" evidence="8">
    <location>
        <position position="285"/>
    </location>
    <ligand>
        <name>Mn(2+)</name>
        <dbReference type="ChEBI" id="CHEBI:29035"/>
        <label>1</label>
    </ligand>
</feature>
<comment type="similarity">
    <text evidence="3 8">Belongs to the peptidase M17 family.</text>
</comment>
<sequence>MKKTVSLLTGIAMSAVLSATALAQTAVNFTNQAPENGNIVIGVYEGGELGQYGASIDSKSNKGLSHAISASGFDGKVMTTKVVPAPVGAGYEQILLVGLGAKGADVSALQWQKIGGNAVQKAVSAFKSAPAMIFDVSEDASANIAFGAKLGSYYFDKYYTDDSRHRSQDELEIVTGQSDQAERLYEAELDPVANAMWYTRDISNEPSNVIYPESFVERWTEHFKGMDNIKIKVIDEKEMQELGMGALYGVGRGSKRPPRMMIVEYMGGNKGDNPVVIAGKGITFDTGGISMKNPPNMWNMKFDMSGAASAMGTVHALAGRGAKVNVVGIAALAENMPGGNAQRPGDVVTSMSGKTIQIRSTDAEGRLVLADGIYYGDTTYNPPLLVDLATLTGSASRALGSDYAAVFSRHDDLIEKFTAAGKETGDEVWHLPLNENHFKAIENNVADVMNSGPDAPGASAGAAFIGTFVRDTTNWVHLDIAGIAYSDKPSATKASPGSRAYGIRLLNAYIKEHFEGK</sequence>
<evidence type="ECO:0000259" key="10">
    <source>
        <dbReference type="PROSITE" id="PS00631"/>
    </source>
</evidence>
<dbReference type="GO" id="GO:0005737">
    <property type="term" value="C:cytoplasm"/>
    <property type="evidence" value="ECO:0007669"/>
    <property type="project" value="UniProtKB-SubCell"/>
</dbReference>
<evidence type="ECO:0000256" key="8">
    <source>
        <dbReference type="HAMAP-Rule" id="MF_00181"/>
    </source>
</evidence>
<dbReference type="GO" id="GO:0006508">
    <property type="term" value="P:proteolysis"/>
    <property type="evidence" value="ECO:0007669"/>
    <property type="project" value="UniProtKB-KW"/>
</dbReference>
<evidence type="ECO:0000313" key="12">
    <source>
        <dbReference type="Proteomes" id="UP000630923"/>
    </source>
</evidence>
<keyword evidence="6 8" id="KW-0378">Hydrolase</keyword>
<evidence type="ECO:0000256" key="7">
    <source>
        <dbReference type="ARBA" id="ARBA00023211"/>
    </source>
</evidence>
<keyword evidence="7 8" id="KW-0464">Manganese</keyword>
<comment type="subcellular location">
    <subcellularLocation>
        <location evidence="8">Cytoplasm</location>
    </subcellularLocation>
</comment>
<keyword evidence="5 8" id="KW-0645">Protease</keyword>
<comment type="cofactor">
    <cofactor evidence="8">
        <name>Mn(2+)</name>
        <dbReference type="ChEBI" id="CHEBI:29035"/>
    </cofactor>
    <text evidence="8">Binds 2 manganese ions per subunit.</text>
</comment>
<evidence type="ECO:0000256" key="4">
    <source>
        <dbReference type="ARBA" id="ARBA00022438"/>
    </source>
</evidence>
<feature type="binding site" evidence="8">
    <location>
        <position position="280"/>
    </location>
    <ligand>
        <name>Mn(2+)</name>
        <dbReference type="ChEBI" id="CHEBI:29035"/>
        <label>2</label>
    </ligand>
</feature>
<reference evidence="11" key="2">
    <citation type="submission" date="2020-09" db="EMBL/GenBank/DDBJ databases">
        <authorList>
            <person name="Sun Q."/>
            <person name="Kim S."/>
        </authorList>
    </citation>
    <scope>NUCLEOTIDE SEQUENCE</scope>
    <source>
        <strain evidence="11">KCTC 42590</strain>
    </source>
</reference>
<keyword evidence="9" id="KW-0732">Signal</keyword>
<proteinExistence type="inferred from homology"/>
<dbReference type="InterPro" id="IPR043472">
    <property type="entry name" value="Macro_dom-like"/>
</dbReference>
<feature type="signal peptide" evidence="9">
    <location>
        <begin position="1"/>
        <end position="23"/>
    </location>
</feature>
<dbReference type="Pfam" id="PF02789">
    <property type="entry name" value="Peptidase_M17_N"/>
    <property type="match status" value="1"/>
</dbReference>
<dbReference type="InterPro" id="IPR008283">
    <property type="entry name" value="Peptidase_M17_N"/>
</dbReference>
<feature type="binding site" evidence="8">
    <location>
        <position position="364"/>
    </location>
    <ligand>
        <name>Mn(2+)</name>
        <dbReference type="ChEBI" id="CHEBI:29035"/>
        <label>2</label>
    </ligand>
</feature>
<dbReference type="PANTHER" id="PTHR11963:SF23">
    <property type="entry name" value="CYTOSOL AMINOPEPTIDASE"/>
    <property type="match status" value="1"/>
</dbReference>
<dbReference type="Pfam" id="PF00883">
    <property type="entry name" value="Peptidase_M17"/>
    <property type="match status" value="1"/>
</dbReference>
<dbReference type="PROSITE" id="PS00631">
    <property type="entry name" value="CYTOSOL_AP"/>
    <property type="match status" value="1"/>
</dbReference>
<evidence type="ECO:0000256" key="9">
    <source>
        <dbReference type="SAM" id="SignalP"/>
    </source>
</evidence>
<dbReference type="NCBIfam" id="NF002077">
    <property type="entry name" value="PRK00913.2-4"/>
    <property type="match status" value="1"/>
</dbReference>
<protein>
    <recommendedName>
        <fullName evidence="8">Probable cytosol aminopeptidase</fullName>
        <ecNumber evidence="8">3.4.11.1</ecNumber>
    </recommendedName>
    <alternativeName>
        <fullName evidence="8">Leucine aminopeptidase</fullName>
        <shortName evidence="8">LAP</shortName>
        <ecNumber evidence="8">3.4.11.10</ecNumber>
    </alternativeName>
    <alternativeName>
        <fullName evidence="8">Leucyl aminopeptidase</fullName>
    </alternativeName>
</protein>
<feature type="chain" id="PRO_5037847349" description="Probable cytosol aminopeptidase" evidence="9">
    <location>
        <begin position="24"/>
        <end position="517"/>
    </location>
</feature>
<dbReference type="AlphaFoldDB" id="A0A919AWG0"/>
<dbReference type="Gene3D" id="3.40.220.10">
    <property type="entry name" value="Leucine Aminopeptidase, subunit E, domain 1"/>
    <property type="match status" value="1"/>
</dbReference>
<dbReference type="InterPro" id="IPR023042">
    <property type="entry name" value="Peptidase_M17_leu_NH2_pept"/>
</dbReference>
<feature type="binding site" evidence="8">
    <location>
        <position position="285"/>
    </location>
    <ligand>
        <name>Mn(2+)</name>
        <dbReference type="ChEBI" id="CHEBI:29035"/>
        <label>2</label>
    </ligand>
</feature>
<keyword evidence="4 8" id="KW-0031">Aminopeptidase</keyword>
<keyword evidence="8" id="KW-0963">Cytoplasm</keyword>
<dbReference type="RefSeq" id="WP_191253488.1">
    <property type="nucleotide sequence ID" value="NZ_BNCI01000002.1"/>
</dbReference>
<evidence type="ECO:0000256" key="6">
    <source>
        <dbReference type="ARBA" id="ARBA00022801"/>
    </source>
</evidence>
<dbReference type="HAMAP" id="MF_00181">
    <property type="entry name" value="Cytosol_peptidase_M17"/>
    <property type="match status" value="1"/>
</dbReference>
<dbReference type="GO" id="GO:0070006">
    <property type="term" value="F:metalloaminopeptidase activity"/>
    <property type="evidence" value="ECO:0007669"/>
    <property type="project" value="InterPro"/>
</dbReference>
<dbReference type="Gene3D" id="3.40.630.10">
    <property type="entry name" value="Zn peptidases"/>
    <property type="match status" value="1"/>
</dbReference>
<feature type="active site" evidence="8">
    <location>
        <position position="366"/>
    </location>
</feature>
<feature type="active site" evidence="8">
    <location>
        <position position="292"/>
    </location>
</feature>
<feature type="domain" description="Cytosol aminopeptidase" evidence="10">
    <location>
        <begin position="360"/>
        <end position="367"/>
    </location>
</feature>
<accession>A0A919AWG0</accession>
<gene>
    <name evidence="8 11" type="primary">pepA</name>
    <name evidence="11" type="ORF">GCM10017044_25280</name>
</gene>
<dbReference type="Proteomes" id="UP000630923">
    <property type="component" value="Unassembled WGS sequence"/>
</dbReference>